<evidence type="ECO:0000313" key="3">
    <source>
        <dbReference type="Proteomes" id="UP000179219"/>
    </source>
</evidence>
<evidence type="ECO:0000256" key="1">
    <source>
        <dbReference type="SAM" id="Phobius"/>
    </source>
</evidence>
<accession>A0A1F7X334</accession>
<reference evidence="2 3" key="1">
    <citation type="journal article" date="2016" name="Nat. Commun.">
        <title>Thousands of microbial genomes shed light on interconnected biogeochemical processes in an aquifer system.</title>
        <authorList>
            <person name="Anantharaman K."/>
            <person name="Brown C.T."/>
            <person name="Hug L.A."/>
            <person name="Sharon I."/>
            <person name="Castelle C.J."/>
            <person name="Probst A.J."/>
            <person name="Thomas B.C."/>
            <person name="Singh A."/>
            <person name="Wilkins M.J."/>
            <person name="Karaoz U."/>
            <person name="Brodie E.L."/>
            <person name="Williams K.H."/>
            <person name="Hubbard S.S."/>
            <person name="Banfield J.F."/>
        </authorList>
    </citation>
    <scope>NUCLEOTIDE SEQUENCE [LARGE SCALE GENOMIC DNA]</scope>
</reference>
<dbReference type="Proteomes" id="UP000179219">
    <property type="component" value="Unassembled WGS sequence"/>
</dbReference>
<proteinExistence type="predicted"/>
<evidence type="ECO:0000313" key="2">
    <source>
        <dbReference type="EMBL" id="OGM09492.1"/>
    </source>
</evidence>
<name>A0A1F7X334_9BACT</name>
<dbReference type="EMBL" id="MGFP01000023">
    <property type="protein sequence ID" value="OGM09492.1"/>
    <property type="molecule type" value="Genomic_DNA"/>
</dbReference>
<feature type="transmembrane region" description="Helical" evidence="1">
    <location>
        <begin position="12"/>
        <end position="31"/>
    </location>
</feature>
<feature type="transmembrane region" description="Helical" evidence="1">
    <location>
        <begin position="51"/>
        <end position="73"/>
    </location>
</feature>
<gene>
    <name evidence="2" type="ORF">A2159_01010</name>
</gene>
<keyword evidence="1" id="KW-0812">Transmembrane</keyword>
<organism evidence="2 3">
    <name type="scientific">Candidatus Woesebacteria bacterium RBG_13_34_9</name>
    <dbReference type="NCBI Taxonomy" id="1802477"/>
    <lineage>
        <taxon>Bacteria</taxon>
        <taxon>Candidatus Woeseibacteriota</taxon>
    </lineage>
</organism>
<comment type="caution">
    <text evidence="2">The sequence shown here is derived from an EMBL/GenBank/DDBJ whole genome shotgun (WGS) entry which is preliminary data.</text>
</comment>
<sequence length="93" mass="10904">MKLLYKLISPETMAFLRFSAIAGLLTTTTLLVNLNKKTFNNIFQQRSKSLWWVFLFSSILPLLLFLYIFNFLFGEIDMLKEGKLVLKVFGLKY</sequence>
<protein>
    <submittedName>
        <fullName evidence="2">Uncharacterized protein</fullName>
    </submittedName>
</protein>
<keyword evidence="1" id="KW-1133">Transmembrane helix</keyword>
<dbReference type="AlphaFoldDB" id="A0A1F7X334"/>
<keyword evidence="1" id="KW-0472">Membrane</keyword>